<evidence type="ECO:0000256" key="3">
    <source>
        <dbReference type="ARBA" id="ARBA00023163"/>
    </source>
</evidence>
<gene>
    <name evidence="5" type="ORF">BD293_3180</name>
</gene>
<reference evidence="5 6" key="1">
    <citation type="submission" date="2019-06" db="EMBL/GenBank/DDBJ databases">
        <title>Genomic Encyclopedia of Archaeal and Bacterial Type Strains, Phase II (KMG-II): from individual species to whole genera.</title>
        <authorList>
            <person name="Goeker M."/>
        </authorList>
    </citation>
    <scope>NUCLEOTIDE SEQUENCE [LARGE SCALE GENOMIC DNA]</scope>
    <source>
        <strain evidence="5 6">DSM 18423</strain>
    </source>
</reference>
<evidence type="ECO:0000256" key="2">
    <source>
        <dbReference type="ARBA" id="ARBA00023125"/>
    </source>
</evidence>
<dbReference type="GO" id="GO:0000976">
    <property type="term" value="F:transcription cis-regulatory region binding"/>
    <property type="evidence" value="ECO:0007669"/>
    <property type="project" value="TreeGrafter"/>
</dbReference>
<dbReference type="InterPro" id="IPR001761">
    <property type="entry name" value="Peripla_BP/Lac1_sug-bd_dom"/>
</dbReference>
<keyword evidence="2" id="KW-0238">DNA-binding</keyword>
<sequence>MGVTLKQLAASLGLSPTTVSRALNGFPEVNATTRERVRDAAIRANYHPNTRAKSLATGRAQAIGHVIPLSTSHEIVNPIFADFIAGAGEVYSRAGYEMILRVVADSDEASAYDNLVSRGAVDGIIVHGPRVHDPRVDMLIKLGIPFLIHGRTTNVSAPYSWIDINNQRSFHRATQFLIDFGHRRIALVNGLEDMDFADRRRKGYLEALAGAGLESDPMLMRQAEMTEPYGYRAAQEMMQLPEPPTAFLASSMIVAYGVRRGLSDLGLKLGRDVSVVTHDDELSYLPNDGDVPMFTATQSSVREAGRRAAMMLLQLVTDPGSGPLTELMEASLVLGASTGPASQ</sequence>
<dbReference type="InterPro" id="IPR000843">
    <property type="entry name" value="HTH_LacI"/>
</dbReference>
<feature type="domain" description="HTH lacI-type" evidence="4">
    <location>
        <begin position="3"/>
        <end position="57"/>
    </location>
</feature>
<dbReference type="SMART" id="SM00354">
    <property type="entry name" value="HTH_LACI"/>
    <property type="match status" value="1"/>
</dbReference>
<dbReference type="PANTHER" id="PTHR30146">
    <property type="entry name" value="LACI-RELATED TRANSCRIPTIONAL REPRESSOR"/>
    <property type="match status" value="1"/>
</dbReference>
<dbReference type="EMBL" id="VFPT01000001">
    <property type="protein sequence ID" value="TQM94501.1"/>
    <property type="molecule type" value="Genomic_DNA"/>
</dbReference>
<dbReference type="Gene3D" id="3.40.50.2300">
    <property type="match status" value="2"/>
</dbReference>
<dbReference type="InterPro" id="IPR010982">
    <property type="entry name" value="Lambda_DNA-bd_dom_sf"/>
</dbReference>
<dbReference type="AlphaFoldDB" id="A0A543KHE4"/>
<comment type="caution">
    <text evidence="5">The sequence shown here is derived from an EMBL/GenBank/DDBJ whole genome shotgun (WGS) entry which is preliminary data.</text>
</comment>
<keyword evidence="6" id="KW-1185">Reference proteome</keyword>
<dbReference type="CDD" id="cd20010">
    <property type="entry name" value="PBP1_AglR-like"/>
    <property type="match status" value="1"/>
</dbReference>
<evidence type="ECO:0000313" key="6">
    <source>
        <dbReference type="Proteomes" id="UP000320582"/>
    </source>
</evidence>
<dbReference type="OrthoDB" id="234496at2"/>
<dbReference type="GO" id="GO:0003700">
    <property type="term" value="F:DNA-binding transcription factor activity"/>
    <property type="evidence" value="ECO:0007669"/>
    <property type="project" value="TreeGrafter"/>
</dbReference>
<organism evidence="5 6">
    <name type="scientific">Roseinatronobacter monicus</name>
    <dbReference type="NCBI Taxonomy" id="393481"/>
    <lineage>
        <taxon>Bacteria</taxon>
        <taxon>Pseudomonadati</taxon>
        <taxon>Pseudomonadota</taxon>
        <taxon>Alphaproteobacteria</taxon>
        <taxon>Rhodobacterales</taxon>
        <taxon>Paracoccaceae</taxon>
        <taxon>Roseinatronobacter</taxon>
    </lineage>
</organism>
<accession>A0A543KHE4</accession>
<dbReference type="CDD" id="cd01392">
    <property type="entry name" value="HTH_LacI"/>
    <property type="match status" value="1"/>
</dbReference>
<dbReference type="InterPro" id="IPR028082">
    <property type="entry name" value="Peripla_BP_I"/>
</dbReference>
<dbReference type="SUPFAM" id="SSF53822">
    <property type="entry name" value="Periplasmic binding protein-like I"/>
    <property type="match status" value="1"/>
</dbReference>
<dbReference type="Gene3D" id="1.10.260.40">
    <property type="entry name" value="lambda repressor-like DNA-binding domains"/>
    <property type="match status" value="1"/>
</dbReference>
<dbReference type="PANTHER" id="PTHR30146:SF109">
    <property type="entry name" value="HTH-TYPE TRANSCRIPTIONAL REGULATOR GALS"/>
    <property type="match status" value="1"/>
</dbReference>
<keyword evidence="3" id="KW-0804">Transcription</keyword>
<proteinExistence type="predicted"/>
<dbReference type="PROSITE" id="PS50932">
    <property type="entry name" value="HTH_LACI_2"/>
    <property type="match status" value="1"/>
</dbReference>
<evidence type="ECO:0000313" key="5">
    <source>
        <dbReference type="EMBL" id="TQM94501.1"/>
    </source>
</evidence>
<keyword evidence="1" id="KW-0805">Transcription regulation</keyword>
<dbReference type="Pfam" id="PF00356">
    <property type="entry name" value="LacI"/>
    <property type="match status" value="1"/>
</dbReference>
<evidence type="ECO:0000259" key="4">
    <source>
        <dbReference type="PROSITE" id="PS50932"/>
    </source>
</evidence>
<protein>
    <submittedName>
        <fullName evidence="5">LacI family transcriptional regulator</fullName>
    </submittedName>
</protein>
<evidence type="ECO:0000256" key="1">
    <source>
        <dbReference type="ARBA" id="ARBA00023015"/>
    </source>
</evidence>
<dbReference type="Pfam" id="PF00532">
    <property type="entry name" value="Peripla_BP_1"/>
    <property type="match status" value="1"/>
</dbReference>
<dbReference type="RefSeq" id="WP_142083242.1">
    <property type="nucleotide sequence ID" value="NZ_VFPT01000001.1"/>
</dbReference>
<dbReference type="SUPFAM" id="SSF47413">
    <property type="entry name" value="lambda repressor-like DNA-binding domains"/>
    <property type="match status" value="1"/>
</dbReference>
<name>A0A543KHE4_9RHOB</name>
<dbReference type="Proteomes" id="UP000320582">
    <property type="component" value="Unassembled WGS sequence"/>
</dbReference>